<organism evidence="6">
    <name type="scientific">freshwater metagenome</name>
    <dbReference type="NCBI Taxonomy" id="449393"/>
    <lineage>
        <taxon>unclassified sequences</taxon>
        <taxon>metagenomes</taxon>
        <taxon>ecological metagenomes</taxon>
    </lineage>
</organism>
<accession>A0A6J7HRH0</accession>
<evidence type="ECO:0000256" key="2">
    <source>
        <dbReference type="ARBA" id="ARBA00022692"/>
    </source>
</evidence>
<evidence type="ECO:0000256" key="1">
    <source>
        <dbReference type="ARBA" id="ARBA00004141"/>
    </source>
</evidence>
<evidence type="ECO:0000256" key="3">
    <source>
        <dbReference type="ARBA" id="ARBA00022989"/>
    </source>
</evidence>
<evidence type="ECO:0000313" key="6">
    <source>
        <dbReference type="EMBL" id="CAB4919923.1"/>
    </source>
</evidence>
<dbReference type="InterPro" id="IPR036259">
    <property type="entry name" value="MFS_trans_sf"/>
</dbReference>
<dbReference type="GO" id="GO:0022857">
    <property type="term" value="F:transmembrane transporter activity"/>
    <property type="evidence" value="ECO:0007669"/>
    <property type="project" value="TreeGrafter"/>
</dbReference>
<sequence length="134" mass="14103">MQVLMLAVQNSVHVREVGTAISGSTFFRSIGGTLGTAILGAVMTSQLTKNIETAIPGGSSIDVSAMTNAVSTIASLPAKLHDIVLVAYAGALSHIFIVAFPFMVAAFVLSLFLKEVKLSPLVGHEHPEELQRVE</sequence>
<keyword evidence="4 5" id="KW-0472">Membrane</keyword>
<gene>
    <name evidence="6" type="ORF">UFOPK3576_01619</name>
</gene>
<keyword evidence="2 5" id="KW-0812">Transmembrane</keyword>
<dbReference type="PANTHER" id="PTHR23501">
    <property type="entry name" value="MAJOR FACILITATOR SUPERFAMILY"/>
    <property type="match status" value="1"/>
</dbReference>
<feature type="transmembrane region" description="Helical" evidence="5">
    <location>
        <begin position="85"/>
        <end position="113"/>
    </location>
</feature>
<comment type="subcellular location">
    <subcellularLocation>
        <location evidence="1">Membrane</location>
        <topology evidence="1">Multi-pass membrane protein</topology>
    </subcellularLocation>
</comment>
<evidence type="ECO:0000256" key="4">
    <source>
        <dbReference type="ARBA" id="ARBA00023136"/>
    </source>
</evidence>
<dbReference type="GO" id="GO:0005886">
    <property type="term" value="C:plasma membrane"/>
    <property type="evidence" value="ECO:0007669"/>
    <property type="project" value="TreeGrafter"/>
</dbReference>
<name>A0A6J7HRH0_9ZZZZ</name>
<dbReference type="AlphaFoldDB" id="A0A6J7HRH0"/>
<dbReference type="EMBL" id="CAFBMO010000109">
    <property type="protein sequence ID" value="CAB4919923.1"/>
    <property type="molecule type" value="Genomic_DNA"/>
</dbReference>
<reference evidence="6" key="1">
    <citation type="submission" date="2020-05" db="EMBL/GenBank/DDBJ databases">
        <authorList>
            <person name="Chiriac C."/>
            <person name="Salcher M."/>
            <person name="Ghai R."/>
            <person name="Kavagutti S V."/>
        </authorList>
    </citation>
    <scope>NUCLEOTIDE SEQUENCE</scope>
</reference>
<keyword evidence="3 5" id="KW-1133">Transmembrane helix</keyword>
<dbReference type="PANTHER" id="PTHR23501:SF197">
    <property type="entry name" value="COMD"/>
    <property type="match status" value="1"/>
</dbReference>
<proteinExistence type="predicted"/>
<protein>
    <submittedName>
        <fullName evidence="6">Unannotated protein</fullName>
    </submittedName>
</protein>
<dbReference type="SUPFAM" id="SSF103473">
    <property type="entry name" value="MFS general substrate transporter"/>
    <property type="match status" value="1"/>
</dbReference>
<evidence type="ECO:0000256" key="5">
    <source>
        <dbReference type="SAM" id="Phobius"/>
    </source>
</evidence>